<dbReference type="InterPro" id="IPR008826">
    <property type="entry name" value="Se-bd"/>
</dbReference>
<evidence type="ECO:0000256" key="1">
    <source>
        <dbReference type="ARBA" id="ARBA00005606"/>
    </source>
</evidence>
<dbReference type="OrthoDB" id="10033702at2759"/>
<evidence type="ECO:0000313" key="5">
    <source>
        <dbReference type="Proteomes" id="UP000054845"/>
    </source>
</evidence>
<feature type="signal peptide" evidence="3">
    <location>
        <begin position="1"/>
        <end position="19"/>
    </location>
</feature>
<keyword evidence="2" id="KW-0711">Selenium</keyword>
<proteinExistence type="inferred from homology"/>
<protein>
    <submittedName>
        <fullName evidence="4">56kda selenium binding protein</fullName>
    </submittedName>
</protein>
<dbReference type="Pfam" id="PF05694">
    <property type="entry name" value="SBP56"/>
    <property type="match status" value="1"/>
</dbReference>
<dbReference type="STRING" id="401625.A0A0P1BKU2"/>
<organism evidence="4 5">
    <name type="scientific">Ceraceosorus bombacis</name>
    <dbReference type="NCBI Taxonomy" id="401625"/>
    <lineage>
        <taxon>Eukaryota</taxon>
        <taxon>Fungi</taxon>
        <taxon>Dikarya</taxon>
        <taxon>Basidiomycota</taxon>
        <taxon>Ustilaginomycotina</taxon>
        <taxon>Exobasidiomycetes</taxon>
        <taxon>Ceraceosorales</taxon>
        <taxon>Ceraceosoraceae</taxon>
        <taxon>Ceraceosorus</taxon>
    </lineage>
</organism>
<dbReference type="InterPro" id="IPR015943">
    <property type="entry name" value="WD40/YVTN_repeat-like_dom_sf"/>
</dbReference>
<accession>A0A0P1BKU2</accession>
<dbReference type="Proteomes" id="UP000054845">
    <property type="component" value="Unassembled WGS sequence"/>
</dbReference>
<dbReference type="Gene3D" id="2.130.10.10">
    <property type="entry name" value="YVTN repeat-like/Quinoprotein amine dehydrogenase"/>
    <property type="match status" value="1"/>
</dbReference>
<dbReference type="AlphaFoldDB" id="A0A0P1BKU2"/>
<feature type="chain" id="PRO_5006059606" evidence="3">
    <location>
        <begin position="20"/>
        <end position="485"/>
    </location>
</feature>
<reference evidence="4 5" key="1">
    <citation type="submission" date="2014-09" db="EMBL/GenBank/DDBJ databases">
        <authorList>
            <person name="Magalhaes I.L.F."/>
            <person name="Oliveira U."/>
            <person name="Santos F.R."/>
            <person name="Vidigal T.H.D.A."/>
            <person name="Brescovit A.D."/>
            <person name="Santos A.J."/>
        </authorList>
    </citation>
    <scope>NUCLEOTIDE SEQUENCE [LARGE SCALE GENOMIC DNA]</scope>
</reference>
<evidence type="ECO:0000313" key="4">
    <source>
        <dbReference type="EMBL" id="CEH16751.1"/>
    </source>
</evidence>
<dbReference type="SUPFAM" id="SSF75011">
    <property type="entry name" value="3-carboxy-cis,cis-mucoante lactonizing enzyme"/>
    <property type="match status" value="1"/>
</dbReference>
<name>A0A0P1BKU2_9BASI</name>
<keyword evidence="5" id="KW-1185">Reference proteome</keyword>
<sequence length="485" mass="52816">MRSQFVALGAMVSAAMTLAVPTTREVAFEKRQLSIPDSLIPGINDNITSILQNILGPLPILQAPTPALSSPPFKQLSIKPKKVGYYWTGAEDRKHKDFLAVVSHDDDTFGQFVNIAEVPTSGNEPHHIGASADGKTLVGGGLLSLLKTQDTAFYFDISDPYAPKFKKSNRALLASITDEIRAKPDGGFFITYMGSAAGTSPGRLVETNADFDIIGQWPQSLDSINALTQQFSPHGLSIDWKNNWILTSDYVVPLSVLKPSTGIQRANTLRLWTLHNREIVNTITIPRGGGIQDVKFIPNNPDGAAIATAVHLGQIWIIYPNRKDANGKQGTAELLFDLGPRARDSTAIYTAVSNDGKFLYGSITTGNHIFALDISDLKNIKRLDNPDEQQKSAGGVPVLGPHFLSLSPDQKTLTVTDYFVRTGDIGILNTPGNYFSHVIDILPNGGLSFNRTIDFAGRFPDRGGARPHSSTVFDFTDPENPKWSY</sequence>
<dbReference type="EMBL" id="CCYA01000391">
    <property type="protein sequence ID" value="CEH16751.1"/>
    <property type="molecule type" value="Genomic_DNA"/>
</dbReference>
<evidence type="ECO:0000256" key="2">
    <source>
        <dbReference type="ARBA" id="ARBA00023266"/>
    </source>
</evidence>
<dbReference type="GO" id="GO:0008430">
    <property type="term" value="F:selenium binding"/>
    <property type="evidence" value="ECO:0007669"/>
    <property type="project" value="InterPro"/>
</dbReference>
<keyword evidence="3" id="KW-0732">Signal</keyword>
<comment type="similarity">
    <text evidence="1">Belongs to the selenium-binding protein family.</text>
</comment>
<evidence type="ECO:0000256" key="3">
    <source>
        <dbReference type="SAM" id="SignalP"/>
    </source>
</evidence>